<keyword evidence="3" id="KW-0804">Transcription</keyword>
<sequence>MQALIVWGNLPFCILAGITQPNDLQGLTDYDLPWCRKQSNQYRADDKKIIETKIPRLNYLEQQTRADNKTYTNVVSKIYYVDEKQNFEGIICQFTACQTLNTHPNDLPIFSKSCSTANGKEVKFNRLSKRQLDCLRHYAEGYTSRKIGDILDLSPRTVEHYLEAVKNKLNCSTRAELVKKALQMNLLS</sequence>
<evidence type="ECO:0000259" key="4">
    <source>
        <dbReference type="PROSITE" id="PS50043"/>
    </source>
</evidence>
<feature type="domain" description="HTH luxR-type" evidence="4">
    <location>
        <begin position="120"/>
        <end position="185"/>
    </location>
</feature>
<dbReference type="SUPFAM" id="SSF46894">
    <property type="entry name" value="C-terminal effector domain of the bipartite response regulators"/>
    <property type="match status" value="1"/>
</dbReference>
<dbReference type="RefSeq" id="WP_275089326.1">
    <property type="nucleotide sequence ID" value="NZ_CP119078.1"/>
</dbReference>
<dbReference type="PROSITE" id="PS00622">
    <property type="entry name" value="HTH_LUXR_1"/>
    <property type="match status" value="1"/>
</dbReference>
<evidence type="ECO:0000256" key="2">
    <source>
        <dbReference type="ARBA" id="ARBA00023125"/>
    </source>
</evidence>
<dbReference type="Pfam" id="PF00196">
    <property type="entry name" value="GerE"/>
    <property type="match status" value="1"/>
</dbReference>
<dbReference type="InterPro" id="IPR036388">
    <property type="entry name" value="WH-like_DNA-bd_sf"/>
</dbReference>
<keyword evidence="2" id="KW-0238">DNA-binding</keyword>
<reference evidence="5 6" key="1">
    <citation type="submission" date="2023-02" db="EMBL/GenBank/DDBJ databases">
        <title>Genome Sequence of L. cardiaca H63T.</title>
        <authorList>
            <person name="Lopez A.E."/>
            <person name="Cianciotto N.P."/>
        </authorList>
    </citation>
    <scope>NUCLEOTIDE SEQUENCE [LARGE SCALE GENOMIC DNA]</scope>
    <source>
        <strain evidence="5 6">H63</strain>
    </source>
</reference>
<dbReference type="PANTHER" id="PTHR44688">
    <property type="entry name" value="DNA-BINDING TRANSCRIPTIONAL ACTIVATOR DEVR_DOSR"/>
    <property type="match status" value="1"/>
</dbReference>
<evidence type="ECO:0000256" key="1">
    <source>
        <dbReference type="ARBA" id="ARBA00023015"/>
    </source>
</evidence>
<dbReference type="Gene3D" id="1.10.10.10">
    <property type="entry name" value="Winged helix-like DNA-binding domain superfamily/Winged helix DNA-binding domain"/>
    <property type="match status" value="1"/>
</dbReference>
<dbReference type="PRINTS" id="PR00038">
    <property type="entry name" value="HTHLUXR"/>
</dbReference>
<gene>
    <name evidence="5" type="ORF">PXX05_01725</name>
</gene>
<protein>
    <submittedName>
        <fullName evidence="5">LuxR C-terminal-related transcriptional regulator</fullName>
    </submittedName>
</protein>
<organism evidence="5 6">
    <name type="scientific">Legionella cardiaca</name>
    <dbReference type="NCBI Taxonomy" id="1071983"/>
    <lineage>
        <taxon>Bacteria</taxon>
        <taxon>Pseudomonadati</taxon>
        <taxon>Pseudomonadota</taxon>
        <taxon>Gammaproteobacteria</taxon>
        <taxon>Legionellales</taxon>
        <taxon>Legionellaceae</taxon>
        <taxon>Legionella</taxon>
    </lineage>
</organism>
<dbReference type="EMBL" id="CP119078">
    <property type="protein sequence ID" value="WED43517.1"/>
    <property type="molecule type" value="Genomic_DNA"/>
</dbReference>
<dbReference type="SMART" id="SM00421">
    <property type="entry name" value="HTH_LUXR"/>
    <property type="match status" value="1"/>
</dbReference>
<name>A0ABY8AS58_9GAMM</name>
<keyword evidence="6" id="KW-1185">Reference proteome</keyword>
<dbReference type="PROSITE" id="PS50043">
    <property type="entry name" value="HTH_LUXR_2"/>
    <property type="match status" value="1"/>
</dbReference>
<dbReference type="InterPro" id="IPR016032">
    <property type="entry name" value="Sig_transdc_resp-reg_C-effctor"/>
</dbReference>
<evidence type="ECO:0000313" key="5">
    <source>
        <dbReference type="EMBL" id="WED43517.1"/>
    </source>
</evidence>
<keyword evidence="1" id="KW-0805">Transcription regulation</keyword>
<dbReference type="Proteomes" id="UP001222087">
    <property type="component" value="Chromosome"/>
</dbReference>
<dbReference type="PANTHER" id="PTHR44688:SF16">
    <property type="entry name" value="DNA-BINDING TRANSCRIPTIONAL ACTIVATOR DEVR_DOSR"/>
    <property type="match status" value="1"/>
</dbReference>
<evidence type="ECO:0000313" key="6">
    <source>
        <dbReference type="Proteomes" id="UP001222087"/>
    </source>
</evidence>
<dbReference type="CDD" id="cd06170">
    <property type="entry name" value="LuxR_C_like"/>
    <property type="match status" value="1"/>
</dbReference>
<evidence type="ECO:0000256" key="3">
    <source>
        <dbReference type="ARBA" id="ARBA00023163"/>
    </source>
</evidence>
<accession>A0ABY8AS58</accession>
<proteinExistence type="predicted"/>
<dbReference type="InterPro" id="IPR000792">
    <property type="entry name" value="Tscrpt_reg_LuxR_C"/>
</dbReference>